<dbReference type="AlphaFoldDB" id="A0A074IYA5"/>
<evidence type="ECO:0000313" key="1">
    <source>
        <dbReference type="EMBL" id="KEO45861.1"/>
    </source>
</evidence>
<organism evidence="1 2">
    <name type="scientific">Streptococcus salivarius</name>
    <dbReference type="NCBI Taxonomy" id="1304"/>
    <lineage>
        <taxon>Bacteria</taxon>
        <taxon>Bacillati</taxon>
        <taxon>Bacillota</taxon>
        <taxon>Bacilli</taxon>
        <taxon>Lactobacillales</taxon>
        <taxon>Streptococcaceae</taxon>
        <taxon>Streptococcus</taxon>
    </lineage>
</organism>
<protein>
    <submittedName>
        <fullName evidence="1">Uncharacterized protein</fullName>
    </submittedName>
</protein>
<comment type="caution">
    <text evidence="1">The sequence shown here is derived from an EMBL/GenBank/DDBJ whole genome shotgun (WGS) entry which is preliminary data.</text>
</comment>
<reference evidence="1 2" key="1">
    <citation type="submission" date="2014-04" db="EMBL/GenBank/DDBJ databases">
        <title>Variable characteristics of bacteriocin-producing Streptococcus salivarius strains isolated from Malaysian subjects.</title>
        <authorList>
            <person name="Philip K."/>
            <person name="Barbour A."/>
        </authorList>
    </citation>
    <scope>NUCLEOTIDE SEQUENCE [LARGE SCALE GENOMIC DNA]</scope>
    <source>
        <strain evidence="1 2">NU10</strain>
    </source>
</reference>
<name>A0A074IYA5_STRSL</name>
<evidence type="ECO:0000313" key="2">
    <source>
        <dbReference type="Proteomes" id="UP000027855"/>
    </source>
</evidence>
<gene>
    <name evidence="1" type="ORF">DL07_11135</name>
</gene>
<dbReference type="Proteomes" id="UP000027855">
    <property type="component" value="Unassembled WGS sequence"/>
</dbReference>
<proteinExistence type="predicted"/>
<sequence>MAKVCTYLKNDGHKVREGYVSLAGLEALDNRGVNSMSEAVPGKRVWLIVYDENRPCKSYTNEDIHYYKEFVDLFSSRLKRRLYYEGMLNELTALKTRTEKWS</sequence>
<dbReference type="RefSeq" id="WP_037601402.1">
    <property type="nucleotide sequence ID" value="NZ_JJMS01000030.1"/>
</dbReference>
<accession>A0A074IYA5</accession>
<dbReference type="EMBL" id="JJMT01000009">
    <property type="protein sequence ID" value="KEO45861.1"/>
    <property type="molecule type" value="Genomic_DNA"/>
</dbReference>